<evidence type="ECO:0000313" key="1">
    <source>
        <dbReference type="EMBL" id="SET14939.1"/>
    </source>
</evidence>
<evidence type="ECO:0000313" key="2">
    <source>
        <dbReference type="Proteomes" id="UP000198558"/>
    </source>
</evidence>
<dbReference type="OrthoDB" id="1708048at2"/>
<name>A0A1I0C5X4_9FIRM</name>
<dbReference type="RefSeq" id="WP_092351919.1">
    <property type="nucleotide sequence ID" value="NZ_FOIN01000002.1"/>
</dbReference>
<proteinExistence type="predicted"/>
<dbReference type="AlphaFoldDB" id="A0A1I0C5X4"/>
<dbReference type="Proteomes" id="UP000198558">
    <property type="component" value="Unassembled WGS sequence"/>
</dbReference>
<reference evidence="2" key="1">
    <citation type="submission" date="2016-10" db="EMBL/GenBank/DDBJ databases">
        <authorList>
            <person name="Varghese N."/>
            <person name="Submissions S."/>
        </authorList>
    </citation>
    <scope>NUCLEOTIDE SEQUENCE [LARGE SCALE GENOMIC DNA]</scope>
    <source>
        <strain evidence="2">DSM 1551</strain>
    </source>
</reference>
<dbReference type="EMBL" id="FOIN01000002">
    <property type="protein sequence ID" value="SET14939.1"/>
    <property type="molecule type" value="Genomic_DNA"/>
</dbReference>
<dbReference type="SUPFAM" id="SSF54001">
    <property type="entry name" value="Cysteine proteinases"/>
    <property type="match status" value="1"/>
</dbReference>
<evidence type="ECO:0008006" key="3">
    <source>
        <dbReference type="Google" id="ProtNLM"/>
    </source>
</evidence>
<organism evidence="1 2">
    <name type="scientific">Thomasclavelia cocleata</name>
    <dbReference type="NCBI Taxonomy" id="69824"/>
    <lineage>
        <taxon>Bacteria</taxon>
        <taxon>Bacillati</taxon>
        <taxon>Bacillota</taxon>
        <taxon>Erysipelotrichia</taxon>
        <taxon>Erysipelotrichales</taxon>
        <taxon>Coprobacillaceae</taxon>
        <taxon>Thomasclavelia</taxon>
    </lineage>
</organism>
<gene>
    <name evidence="1" type="ORF">SAMN04489758_102101</name>
</gene>
<keyword evidence="2" id="KW-1185">Reference proteome</keyword>
<protein>
    <recommendedName>
        <fullName evidence="3">Permuted papain-like amidase enzyme, YaeF/YiiX, C92 family</fullName>
    </recommendedName>
</protein>
<dbReference type="GeneID" id="78287407"/>
<dbReference type="InterPro" id="IPR038765">
    <property type="entry name" value="Papain-like_cys_pep_sf"/>
</dbReference>
<sequence length="216" mass="23989">MKLKIKKLISITIVSMSIVISGIITVNATNQDDPPSASEVFNKEKVKELVEIANDMLIEMDKGINTRASYGSYPTRKGVILVTPDPYKGVNIGHAGIIYIPSQVVEANATGVEIGNNNWDKSKDQAYGVTVTSVTNAQDIDAANWCYNRRGLPYNPNFYRMDYRDKFYCSHLIRSAYLDLYGIDLNTGDFDVAGAKAIHPMELVNGPKTSLVYRKK</sequence>
<accession>A0A1I0C5X4</accession>
<dbReference type="Gene3D" id="3.90.1720.10">
    <property type="entry name" value="endopeptidase domain like (from Nostoc punctiforme)"/>
    <property type="match status" value="1"/>
</dbReference>